<organism evidence="2 3">
    <name type="scientific">Penicillium fimorum</name>
    <dbReference type="NCBI Taxonomy" id="1882269"/>
    <lineage>
        <taxon>Eukaryota</taxon>
        <taxon>Fungi</taxon>
        <taxon>Dikarya</taxon>
        <taxon>Ascomycota</taxon>
        <taxon>Pezizomycotina</taxon>
        <taxon>Eurotiomycetes</taxon>
        <taxon>Eurotiomycetidae</taxon>
        <taxon>Eurotiales</taxon>
        <taxon>Aspergillaceae</taxon>
        <taxon>Penicillium</taxon>
    </lineage>
</organism>
<proteinExistence type="predicted"/>
<reference evidence="2" key="1">
    <citation type="submission" date="2022-12" db="EMBL/GenBank/DDBJ databases">
        <authorList>
            <person name="Petersen C."/>
        </authorList>
    </citation>
    <scope>NUCLEOTIDE SEQUENCE</scope>
    <source>
        <strain evidence="2">IBT 29495</strain>
    </source>
</reference>
<comment type="caution">
    <text evidence="2">The sequence shown here is derived from an EMBL/GenBank/DDBJ whole genome shotgun (WGS) entry which is preliminary data.</text>
</comment>
<dbReference type="Proteomes" id="UP001149954">
    <property type="component" value="Unassembled WGS sequence"/>
</dbReference>
<dbReference type="EMBL" id="JAPWDS010000003">
    <property type="protein sequence ID" value="KAJ5503324.1"/>
    <property type="molecule type" value="Genomic_DNA"/>
</dbReference>
<evidence type="ECO:0000256" key="1">
    <source>
        <dbReference type="SAM" id="MobiDB-lite"/>
    </source>
</evidence>
<dbReference type="AlphaFoldDB" id="A0A9W9XUB9"/>
<keyword evidence="3" id="KW-1185">Reference proteome</keyword>
<reference evidence="2" key="2">
    <citation type="journal article" date="2023" name="IMA Fungus">
        <title>Comparative genomic study of the Penicillium genus elucidates a diverse pangenome and 15 lateral gene transfer events.</title>
        <authorList>
            <person name="Petersen C."/>
            <person name="Sorensen T."/>
            <person name="Nielsen M.R."/>
            <person name="Sondergaard T.E."/>
            <person name="Sorensen J.L."/>
            <person name="Fitzpatrick D.A."/>
            <person name="Frisvad J.C."/>
            <person name="Nielsen K.L."/>
        </authorList>
    </citation>
    <scope>NUCLEOTIDE SEQUENCE</scope>
    <source>
        <strain evidence="2">IBT 29495</strain>
    </source>
</reference>
<sequence>MAHTSGGSTVPASQQALAWDSRYWLHIYAELAANAYNDGEESLRPEHQRPDVQCGLGVIGRDN</sequence>
<feature type="region of interest" description="Disordered" evidence="1">
    <location>
        <begin position="40"/>
        <end position="63"/>
    </location>
</feature>
<name>A0A9W9XUB9_9EURO</name>
<evidence type="ECO:0000313" key="3">
    <source>
        <dbReference type="Proteomes" id="UP001149954"/>
    </source>
</evidence>
<feature type="compositionally biased region" description="Basic and acidic residues" evidence="1">
    <location>
        <begin position="41"/>
        <end position="50"/>
    </location>
</feature>
<gene>
    <name evidence="2" type="ORF">N7463_006198</name>
</gene>
<protein>
    <submittedName>
        <fullName evidence="2">Uncharacterized protein</fullName>
    </submittedName>
</protein>
<evidence type="ECO:0000313" key="2">
    <source>
        <dbReference type="EMBL" id="KAJ5503324.1"/>
    </source>
</evidence>
<accession>A0A9W9XUB9</accession>